<evidence type="ECO:0000256" key="1">
    <source>
        <dbReference type="SAM" id="MobiDB-lite"/>
    </source>
</evidence>
<keyword evidence="4" id="KW-1185">Reference proteome</keyword>
<dbReference type="Proteomes" id="UP000583454">
    <property type="component" value="Unassembled WGS sequence"/>
</dbReference>
<gene>
    <name evidence="3" type="ORF">HNR00_001550</name>
</gene>
<protein>
    <submittedName>
        <fullName evidence="3">Uncharacterized protein</fullName>
    </submittedName>
</protein>
<keyword evidence="2" id="KW-0812">Transmembrane</keyword>
<comment type="caution">
    <text evidence="3">The sequence shown here is derived from an EMBL/GenBank/DDBJ whole genome shotgun (WGS) entry which is preliminary data.</text>
</comment>
<feature type="transmembrane region" description="Helical" evidence="2">
    <location>
        <begin position="77"/>
        <end position="96"/>
    </location>
</feature>
<organism evidence="3 4">
    <name type="scientific">Methylorubrum rhodinum</name>
    <dbReference type="NCBI Taxonomy" id="29428"/>
    <lineage>
        <taxon>Bacteria</taxon>
        <taxon>Pseudomonadati</taxon>
        <taxon>Pseudomonadota</taxon>
        <taxon>Alphaproteobacteria</taxon>
        <taxon>Hyphomicrobiales</taxon>
        <taxon>Methylobacteriaceae</taxon>
        <taxon>Methylorubrum</taxon>
    </lineage>
</organism>
<evidence type="ECO:0000313" key="4">
    <source>
        <dbReference type="Proteomes" id="UP000583454"/>
    </source>
</evidence>
<evidence type="ECO:0000256" key="2">
    <source>
        <dbReference type="SAM" id="Phobius"/>
    </source>
</evidence>
<proteinExistence type="predicted"/>
<feature type="region of interest" description="Disordered" evidence="1">
    <location>
        <begin position="106"/>
        <end position="130"/>
    </location>
</feature>
<dbReference type="RefSeq" id="WP_246390391.1">
    <property type="nucleotide sequence ID" value="NZ_JACHOP010000004.1"/>
</dbReference>
<reference evidence="3 4" key="1">
    <citation type="submission" date="2020-08" db="EMBL/GenBank/DDBJ databases">
        <title>Genomic Encyclopedia of Type Strains, Phase IV (KMG-IV): sequencing the most valuable type-strain genomes for metagenomic binning, comparative biology and taxonomic classification.</title>
        <authorList>
            <person name="Goeker M."/>
        </authorList>
    </citation>
    <scope>NUCLEOTIDE SEQUENCE [LARGE SCALE GENOMIC DNA]</scope>
    <source>
        <strain evidence="3 4">DSM 2163</strain>
    </source>
</reference>
<keyword evidence="2" id="KW-1133">Transmembrane helix</keyword>
<dbReference type="AlphaFoldDB" id="A0A840ZHU7"/>
<name>A0A840ZHU7_9HYPH</name>
<feature type="region of interest" description="Disordered" evidence="1">
    <location>
        <begin position="41"/>
        <end position="62"/>
    </location>
</feature>
<dbReference type="EMBL" id="JACHOP010000004">
    <property type="protein sequence ID" value="MBB5756850.1"/>
    <property type="molecule type" value="Genomic_DNA"/>
</dbReference>
<accession>A0A840ZHU7</accession>
<evidence type="ECO:0000313" key="3">
    <source>
        <dbReference type="EMBL" id="MBB5756850.1"/>
    </source>
</evidence>
<sequence length="156" mass="16576">MSALAAKPRASAAECLAGVTNFGPFSDSRRNPAATLGIVRQRRGAARRTGERTASDRAQGARHVTARGRDIMISNHFAAAGFGLVLFGALAGPVSAAPSADRGARQVAEAAQVRPVSDTRPAEAEPEEEGANCSKLRRRLWIEGEGWLVRRVTICR</sequence>
<keyword evidence="2" id="KW-0472">Membrane</keyword>